<protein>
    <recommendedName>
        <fullName evidence="5">Citrate synthase</fullName>
    </recommendedName>
</protein>
<dbReference type="GO" id="GO:0005975">
    <property type="term" value="P:carbohydrate metabolic process"/>
    <property type="evidence" value="ECO:0007669"/>
    <property type="project" value="TreeGrafter"/>
</dbReference>
<dbReference type="EMBL" id="QSFO01000004">
    <property type="protein sequence ID" value="RHA55569.1"/>
    <property type="molecule type" value="Genomic_DNA"/>
</dbReference>
<reference evidence="7 8" key="1">
    <citation type="submission" date="2018-08" db="EMBL/GenBank/DDBJ databases">
        <title>A genome reference for cultivated species of the human gut microbiota.</title>
        <authorList>
            <person name="Zou Y."/>
            <person name="Xue W."/>
            <person name="Luo G."/>
        </authorList>
    </citation>
    <scope>NUCLEOTIDE SEQUENCE [LARGE SCALE GENOMIC DNA]</scope>
    <source>
        <strain evidence="7 8">AM43-2</strain>
    </source>
</reference>
<keyword evidence="3 5" id="KW-0808">Transferase</keyword>
<dbReference type="UniPathway" id="UPA00223"/>
<evidence type="ECO:0000256" key="4">
    <source>
        <dbReference type="ARBA" id="ARBA00049288"/>
    </source>
</evidence>
<dbReference type="PANTHER" id="PTHR11739:SF4">
    <property type="entry name" value="CITRATE SYNTHASE, PEROXISOMAL"/>
    <property type="match status" value="1"/>
</dbReference>
<dbReference type="Gene3D" id="1.10.230.10">
    <property type="entry name" value="Cytochrome P450-Terp, domain 2"/>
    <property type="match status" value="1"/>
</dbReference>
<feature type="active site" evidence="6">
    <location>
        <position position="331"/>
    </location>
</feature>
<dbReference type="InterPro" id="IPR024176">
    <property type="entry name" value="Citrate_synthase_bac-typ"/>
</dbReference>
<dbReference type="CDD" id="cd06113">
    <property type="entry name" value="citrate_synt_like_1_2"/>
    <property type="match status" value="1"/>
</dbReference>
<evidence type="ECO:0000256" key="2">
    <source>
        <dbReference type="ARBA" id="ARBA00010566"/>
    </source>
</evidence>
<dbReference type="SUPFAM" id="SSF48256">
    <property type="entry name" value="Citrate synthase"/>
    <property type="match status" value="1"/>
</dbReference>
<comment type="catalytic activity">
    <reaction evidence="4">
        <text>oxaloacetate + acetyl-CoA + H2O = citrate + CoA + H(+)</text>
        <dbReference type="Rhea" id="RHEA:16845"/>
        <dbReference type="ChEBI" id="CHEBI:15377"/>
        <dbReference type="ChEBI" id="CHEBI:15378"/>
        <dbReference type="ChEBI" id="CHEBI:16452"/>
        <dbReference type="ChEBI" id="CHEBI:16947"/>
        <dbReference type="ChEBI" id="CHEBI:57287"/>
        <dbReference type="ChEBI" id="CHEBI:57288"/>
        <dbReference type="EC" id="2.3.3.16"/>
    </reaction>
</comment>
<dbReference type="AlphaFoldDB" id="A0A413S2A8"/>
<dbReference type="NCBIfam" id="NF010635">
    <property type="entry name" value="PRK14032.1"/>
    <property type="match status" value="1"/>
</dbReference>
<evidence type="ECO:0000256" key="6">
    <source>
        <dbReference type="PIRSR" id="PIRSR001369-1"/>
    </source>
</evidence>
<dbReference type="Pfam" id="PF00285">
    <property type="entry name" value="Citrate_synt"/>
    <property type="match status" value="1"/>
</dbReference>
<dbReference type="InterPro" id="IPR036969">
    <property type="entry name" value="Citrate_synthase_sf"/>
</dbReference>
<evidence type="ECO:0000313" key="8">
    <source>
        <dbReference type="Proteomes" id="UP000284598"/>
    </source>
</evidence>
<evidence type="ECO:0000256" key="5">
    <source>
        <dbReference type="PIRNR" id="PIRNR001369"/>
    </source>
</evidence>
<dbReference type="Gene3D" id="1.10.580.10">
    <property type="entry name" value="Citrate Synthase, domain 1"/>
    <property type="match status" value="1"/>
</dbReference>
<dbReference type="GO" id="GO:0005829">
    <property type="term" value="C:cytosol"/>
    <property type="evidence" value="ECO:0007669"/>
    <property type="project" value="TreeGrafter"/>
</dbReference>
<evidence type="ECO:0000313" key="7">
    <source>
        <dbReference type="EMBL" id="RHA55569.1"/>
    </source>
</evidence>
<dbReference type="InterPro" id="IPR002020">
    <property type="entry name" value="Citrate_synthase"/>
</dbReference>
<evidence type="ECO:0000256" key="3">
    <source>
        <dbReference type="ARBA" id="ARBA00022679"/>
    </source>
</evidence>
<dbReference type="GO" id="GO:0006099">
    <property type="term" value="P:tricarboxylic acid cycle"/>
    <property type="evidence" value="ECO:0007669"/>
    <property type="project" value="UniProtKB-UniPathway"/>
</dbReference>
<comment type="pathway">
    <text evidence="1">Carbohydrate metabolism; tricarboxylic acid cycle.</text>
</comment>
<dbReference type="GO" id="GO:0036440">
    <property type="term" value="F:citrate synthase activity"/>
    <property type="evidence" value="ECO:0007669"/>
    <property type="project" value="UniProtKB-EC"/>
</dbReference>
<gene>
    <name evidence="7" type="ORF">DW929_04375</name>
</gene>
<organism evidence="7 8">
    <name type="scientific">Eubacterium ventriosum</name>
    <dbReference type="NCBI Taxonomy" id="39496"/>
    <lineage>
        <taxon>Bacteria</taxon>
        <taxon>Bacillati</taxon>
        <taxon>Bacillota</taxon>
        <taxon>Clostridia</taxon>
        <taxon>Eubacteriales</taxon>
        <taxon>Eubacteriaceae</taxon>
        <taxon>Eubacterium</taxon>
    </lineage>
</organism>
<dbReference type="PIRSF" id="PIRSF001369">
    <property type="entry name" value="Citrate_synth"/>
    <property type="match status" value="1"/>
</dbReference>
<dbReference type="InterPro" id="IPR016143">
    <property type="entry name" value="Citrate_synth-like_sm_a-sub"/>
</dbReference>
<proteinExistence type="inferred from homology"/>
<accession>A0A413S2A8</accession>
<dbReference type="Proteomes" id="UP000284598">
    <property type="component" value="Unassembled WGS sequence"/>
</dbReference>
<feature type="active site" evidence="6">
    <location>
        <position position="390"/>
    </location>
</feature>
<comment type="caution">
    <text evidence="7">The sequence shown here is derived from an EMBL/GenBank/DDBJ whole genome shotgun (WGS) entry which is preliminary data.</text>
</comment>
<evidence type="ECO:0000256" key="1">
    <source>
        <dbReference type="ARBA" id="ARBA00005163"/>
    </source>
</evidence>
<dbReference type="InterPro" id="IPR016142">
    <property type="entry name" value="Citrate_synth-like_lrg_a-sub"/>
</dbReference>
<name>A0A413S2A8_9FIRM</name>
<dbReference type="RefSeq" id="WP_005358683.1">
    <property type="nucleotide sequence ID" value="NZ_CBCTZH010000004.1"/>
</dbReference>
<dbReference type="PANTHER" id="PTHR11739">
    <property type="entry name" value="CITRATE SYNTHASE"/>
    <property type="match status" value="1"/>
</dbReference>
<comment type="similarity">
    <text evidence="2 5">Belongs to the citrate synthase family.</text>
</comment>
<sequence length="453" mass="51755">MTVTKENIKDFTEKYAQICRKNDTVEKELFTEYGVKRGLRDLNGKGVLTGITNISRVESSKIVDGKSVPCEGRLYFRGYKIQDLVNGFMSENRFGFEEVAYLLLFGELPSEDNLTEFKKMMAVSRRLPTNFVRDVIMKAPSEDIMNTLSKCVLTLASYDKNMSDTSVENVIRQSINLISTFPMISVYGYHAYNHYKRNKSLYIHRPKPELSTSENILRMLRPDKKYTELEAKVLDLALVLHMEHGGGNNSTFTTRVVTSSGSDTYATISAALSSLKGPRHGGANIKVVEMFKDIKHNVHDITDRDEVKEYLRKILNKEVFNRQGLIYGMGHAVYSISDPRAEIFKSFVEKLATEKGRTKDFNLYSMIETLAPQVIAEERQIYKGVSANVDFYSGLVYSMLDIPEELFTPMFAIARIVGWSAHRIEEIITADKIMRPAYVSNCDYYDYTNIEER</sequence>
<dbReference type="PRINTS" id="PR00143">
    <property type="entry name" value="CITRTSNTHASE"/>
</dbReference>